<evidence type="ECO:0000313" key="7">
    <source>
        <dbReference type="Proteomes" id="UP001244011"/>
    </source>
</evidence>
<comment type="caution">
    <text evidence="6">The sequence shown here is derived from an EMBL/GenBank/DDBJ whole genome shotgun (WGS) entry which is preliminary data.</text>
</comment>
<dbReference type="InterPro" id="IPR044294">
    <property type="entry name" value="Lipase-like"/>
</dbReference>
<comment type="similarity">
    <text evidence="1">Belongs to the putative lipase ROG1 family.</text>
</comment>
<dbReference type="PANTHER" id="PTHR12482">
    <property type="entry name" value="LIPASE ROG1-RELATED-RELATED"/>
    <property type="match status" value="1"/>
</dbReference>
<proteinExistence type="inferred from homology"/>
<evidence type="ECO:0000256" key="4">
    <source>
        <dbReference type="SAM" id="Phobius"/>
    </source>
</evidence>
<evidence type="ECO:0000259" key="5">
    <source>
        <dbReference type="Pfam" id="PF05057"/>
    </source>
</evidence>
<reference evidence="6" key="1">
    <citation type="submission" date="2023-06" db="EMBL/GenBank/DDBJ databases">
        <title>Genome-scale phylogeny and comparative genomics of the fungal order Sordariales.</title>
        <authorList>
            <consortium name="Lawrence Berkeley National Laboratory"/>
            <person name="Hensen N."/>
            <person name="Bonometti L."/>
            <person name="Westerberg I."/>
            <person name="Brannstrom I.O."/>
            <person name="Guillou S."/>
            <person name="Cros-Aarteil S."/>
            <person name="Calhoun S."/>
            <person name="Haridas S."/>
            <person name="Kuo A."/>
            <person name="Mondo S."/>
            <person name="Pangilinan J."/>
            <person name="Riley R."/>
            <person name="Labutti K."/>
            <person name="Andreopoulos B."/>
            <person name="Lipzen A."/>
            <person name="Chen C."/>
            <person name="Yanf M."/>
            <person name="Daum C."/>
            <person name="Ng V."/>
            <person name="Clum A."/>
            <person name="Steindorff A."/>
            <person name="Ohm R."/>
            <person name="Martin F."/>
            <person name="Silar P."/>
            <person name="Natvig D."/>
            <person name="Lalanne C."/>
            <person name="Gautier V."/>
            <person name="Ament-Velasquez S.L."/>
            <person name="Kruys A."/>
            <person name="Hutchinson M.I."/>
            <person name="Powell A.J."/>
            <person name="Barry K."/>
            <person name="Miller A.N."/>
            <person name="Grigoriev I.V."/>
            <person name="Debuchy R."/>
            <person name="Gladieux P."/>
            <person name="Thoren M.H."/>
            <person name="Johannesson H."/>
        </authorList>
    </citation>
    <scope>NUCLEOTIDE SEQUENCE</scope>
    <source>
        <strain evidence="6">8032-3</strain>
    </source>
</reference>
<dbReference type="PANTHER" id="PTHR12482:SF65">
    <property type="entry name" value="ESTERASE, PUTATIVE (AFU_ORTHOLOGUE AFUA_3G12320)-RELATED"/>
    <property type="match status" value="1"/>
</dbReference>
<keyword evidence="4" id="KW-0812">Transmembrane</keyword>
<dbReference type="InterPro" id="IPR007751">
    <property type="entry name" value="DUF676_lipase-like"/>
</dbReference>
<dbReference type="AlphaFoldDB" id="A0AAJ0C7G5"/>
<dbReference type="EMBL" id="MU838999">
    <property type="protein sequence ID" value="KAK1770927.1"/>
    <property type="molecule type" value="Genomic_DNA"/>
</dbReference>
<dbReference type="GO" id="GO:0047372">
    <property type="term" value="F:monoacylglycerol lipase activity"/>
    <property type="evidence" value="ECO:0007669"/>
    <property type="project" value="TreeGrafter"/>
</dbReference>
<dbReference type="SUPFAM" id="SSF53474">
    <property type="entry name" value="alpha/beta-Hydrolases"/>
    <property type="match status" value="1"/>
</dbReference>
<dbReference type="Proteomes" id="UP001244011">
    <property type="component" value="Unassembled WGS sequence"/>
</dbReference>
<dbReference type="GO" id="GO:0005811">
    <property type="term" value="C:lipid droplet"/>
    <property type="evidence" value="ECO:0007669"/>
    <property type="project" value="TreeGrafter"/>
</dbReference>
<organism evidence="6 7">
    <name type="scientific">Phialemonium atrogriseum</name>
    <dbReference type="NCBI Taxonomy" id="1093897"/>
    <lineage>
        <taxon>Eukaryota</taxon>
        <taxon>Fungi</taxon>
        <taxon>Dikarya</taxon>
        <taxon>Ascomycota</taxon>
        <taxon>Pezizomycotina</taxon>
        <taxon>Sordariomycetes</taxon>
        <taxon>Sordariomycetidae</taxon>
        <taxon>Cephalothecales</taxon>
        <taxon>Cephalothecaceae</taxon>
        <taxon>Phialemonium</taxon>
    </lineage>
</organism>
<keyword evidence="2" id="KW-0442">Lipid degradation</keyword>
<gene>
    <name evidence="6" type="ORF">QBC33DRAFT_555424</name>
</gene>
<keyword evidence="4" id="KW-1133">Transmembrane helix</keyword>
<evidence type="ECO:0000256" key="1">
    <source>
        <dbReference type="ARBA" id="ARBA00007920"/>
    </source>
</evidence>
<feature type="region of interest" description="Disordered" evidence="3">
    <location>
        <begin position="352"/>
        <end position="386"/>
    </location>
</feature>
<name>A0AAJ0C7G5_9PEZI</name>
<dbReference type="GO" id="GO:0004622">
    <property type="term" value="F:phosphatidylcholine lysophospholipase activity"/>
    <property type="evidence" value="ECO:0007669"/>
    <property type="project" value="TreeGrafter"/>
</dbReference>
<dbReference type="Pfam" id="PF05057">
    <property type="entry name" value="DUF676"/>
    <property type="match status" value="1"/>
</dbReference>
<evidence type="ECO:0000256" key="3">
    <source>
        <dbReference type="SAM" id="MobiDB-lite"/>
    </source>
</evidence>
<dbReference type="InterPro" id="IPR029058">
    <property type="entry name" value="AB_hydrolase_fold"/>
</dbReference>
<evidence type="ECO:0000256" key="2">
    <source>
        <dbReference type="ARBA" id="ARBA00022963"/>
    </source>
</evidence>
<accession>A0AAJ0C7G5</accession>
<evidence type="ECO:0000313" key="6">
    <source>
        <dbReference type="EMBL" id="KAK1770927.1"/>
    </source>
</evidence>
<keyword evidence="7" id="KW-1185">Reference proteome</keyword>
<dbReference type="RefSeq" id="XP_060287140.1">
    <property type="nucleotide sequence ID" value="XM_060429638.1"/>
</dbReference>
<dbReference type="GeneID" id="85312825"/>
<protein>
    <submittedName>
        <fullName evidence="6">Serine esterase-domain-containing protein</fullName>
    </submittedName>
</protein>
<feature type="domain" description="DUF676" evidence="5">
    <location>
        <begin position="10"/>
        <end position="209"/>
    </location>
</feature>
<keyword evidence="4" id="KW-0472">Membrane</keyword>
<dbReference type="Gene3D" id="3.40.50.1820">
    <property type="entry name" value="alpha/beta hydrolase"/>
    <property type="match status" value="1"/>
</dbReference>
<feature type="transmembrane region" description="Helical" evidence="4">
    <location>
        <begin position="267"/>
        <end position="288"/>
    </location>
</feature>
<sequence>MANYTGGSAEAEHLCVLVHGLWGNPNHMANIAKGLREQYSDDKLHILIAKRNSGSFTYDGIELGGERVCLEIEEELQIIESKGGKIKKLSIVGYSLGGLVARYAIGLLYAKGVLDQLECMNVTAFASPFLGVRTPLRGWANQVWNVLGARTLSESGRQLFTIDSFRDTGRPLLAVLADPNSIFMSGLAKFKRRTLYSNIVNDRSAVYYTTGIAKTDPYTDLSKIKVNYVKGYEDVVLDPVNPVSPRPAVETQPLAARLRGWVSKVPFILALTVLLPIATVGFLITSLVQTVRSSKRIRLHEKGLAGINTETYRVPLLIKEIRGAVEDAYGNLNSSQNQEYLGLSDIEETDADADADADGSGSRPADEEEARNPDPDPDSGAGVGVGAGGKCASRMILARERRQSQPEQPTLALTPHQFAMVEALDRVGWRKYPVWIHGHRHSHAAIIVRMDKAAFAEGKVVLRHWLGEEFLF</sequence>
<dbReference type="GO" id="GO:0016042">
    <property type="term" value="P:lipid catabolic process"/>
    <property type="evidence" value="ECO:0007669"/>
    <property type="project" value="UniProtKB-KW"/>
</dbReference>
<keyword evidence="2" id="KW-0443">Lipid metabolism</keyword>